<protein>
    <recommendedName>
        <fullName evidence="3">CCHC-type domain-containing protein</fullName>
    </recommendedName>
</protein>
<sequence>MHKPLKFKSYDPSLQRLPKSKKVSIPKTYSKGFVPQENLEQNEAVTEMSEDHEVNDTMFINPTLVDLSSDSCAALQLGDICSAYNEANQVVCERPHTSSSLALQSAQTACWQSAEVQSCFGVEECITVDSPRPSTNNSNHATCPLFLPSPGESRAGARTETHSPVNLREKDVGCHRWLQADQQPNNPNVKQQLAYDDDGVETTDERQTKRPKLSSADEGSDSSHGDNSNWNDNGSGERAVMCYSKRGLDAATTHNVTFLSAPANIHSSACAFVPTCASGQCSSRRREEATARLPRKAEASCSPLAAPQQTNYLPGMQYMRHASQCKSCSTLRAALIEALSLLQHFVGKDVPSTGCEPEYDDVSNSGYGLETRSRASTISCGDALNINTPGSKDGERSTIQVKVTNLSGQHRLLSQLEERRLQAWRRENKSETWIASKLNNSKTGSGQVKRHVRQSSRGKRNDRKGRHCGTCGEAGHNARTCQETVETSSEDSEPQSDGRRD</sequence>
<dbReference type="InterPro" id="IPR036875">
    <property type="entry name" value="Znf_CCHC_sf"/>
</dbReference>
<keyword evidence="1" id="KW-0862">Zinc</keyword>
<feature type="compositionally biased region" description="Basic and acidic residues" evidence="2">
    <location>
        <begin position="155"/>
        <end position="168"/>
    </location>
</feature>
<keyword evidence="1" id="KW-0479">Metal-binding</keyword>
<name>A0A014N558_9HYPO</name>
<feature type="compositionally biased region" description="Low complexity" evidence="2">
    <location>
        <begin position="225"/>
        <end position="234"/>
    </location>
</feature>
<dbReference type="EMBL" id="JELW01000144">
    <property type="protein sequence ID" value="EXU94818.1"/>
    <property type="molecule type" value="Genomic_DNA"/>
</dbReference>
<feature type="compositionally biased region" description="Polar residues" evidence="2">
    <location>
        <begin position="435"/>
        <end position="446"/>
    </location>
</feature>
<dbReference type="GO" id="GO:0008270">
    <property type="term" value="F:zinc ion binding"/>
    <property type="evidence" value="ECO:0007669"/>
    <property type="project" value="UniProtKB-KW"/>
</dbReference>
<keyword evidence="1" id="KW-0863">Zinc-finger</keyword>
<dbReference type="Proteomes" id="UP000030151">
    <property type="component" value="Unassembled WGS sequence"/>
</dbReference>
<feature type="region of interest" description="Disordered" evidence="2">
    <location>
        <begin position="435"/>
        <end position="501"/>
    </location>
</feature>
<organism evidence="4 5">
    <name type="scientific">Metarhizium robertsii</name>
    <dbReference type="NCBI Taxonomy" id="568076"/>
    <lineage>
        <taxon>Eukaryota</taxon>
        <taxon>Fungi</taxon>
        <taxon>Dikarya</taxon>
        <taxon>Ascomycota</taxon>
        <taxon>Pezizomycotina</taxon>
        <taxon>Sordariomycetes</taxon>
        <taxon>Hypocreomycetidae</taxon>
        <taxon>Hypocreales</taxon>
        <taxon>Clavicipitaceae</taxon>
        <taxon>Metarhizium</taxon>
    </lineage>
</organism>
<dbReference type="InterPro" id="IPR001878">
    <property type="entry name" value="Znf_CCHC"/>
</dbReference>
<accession>A0A014N558</accession>
<evidence type="ECO:0000313" key="4">
    <source>
        <dbReference type="EMBL" id="EXU94818.1"/>
    </source>
</evidence>
<feature type="region of interest" description="Disordered" evidence="2">
    <location>
        <begin position="197"/>
        <end position="234"/>
    </location>
</feature>
<dbReference type="AlphaFoldDB" id="A0A014N558"/>
<dbReference type="SUPFAM" id="SSF57756">
    <property type="entry name" value="Retrovirus zinc finger-like domains"/>
    <property type="match status" value="1"/>
</dbReference>
<evidence type="ECO:0000313" key="5">
    <source>
        <dbReference type="Proteomes" id="UP000030151"/>
    </source>
</evidence>
<proteinExistence type="predicted"/>
<feature type="compositionally biased region" description="Polar residues" evidence="2">
    <location>
        <begin position="132"/>
        <end position="141"/>
    </location>
</feature>
<feature type="region of interest" description="Disordered" evidence="2">
    <location>
        <begin position="130"/>
        <end position="168"/>
    </location>
</feature>
<evidence type="ECO:0000256" key="2">
    <source>
        <dbReference type="SAM" id="MobiDB-lite"/>
    </source>
</evidence>
<gene>
    <name evidence="4" type="ORF">X797_012097</name>
</gene>
<reference evidence="4 5" key="1">
    <citation type="submission" date="2014-02" db="EMBL/GenBank/DDBJ databases">
        <title>The genome sequence of the entomopathogenic fungus Metarhizium robertsii ARSEF 2575.</title>
        <authorList>
            <person name="Giuliano Garisto Donzelli B."/>
            <person name="Roe B.A."/>
            <person name="Macmil S.L."/>
            <person name="Krasnoff S.B."/>
            <person name="Gibson D.M."/>
        </authorList>
    </citation>
    <scope>NUCLEOTIDE SEQUENCE [LARGE SCALE GENOMIC DNA]</scope>
    <source>
        <strain evidence="4 5">ARSEF 2575</strain>
    </source>
</reference>
<dbReference type="GO" id="GO:0003676">
    <property type="term" value="F:nucleic acid binding"/>
    <property type="evidence" value="ECO:0007669"/>
    <property type="project" value="InterPro"/>
</dbReference>
<dbReference type="HOGENOM" id="CLU_544095_0_0_1"/>
<comment type="caution">
    <text evidence="4">The sequence shown here is derived from an EMBL/GenBank/DDBJ whole genome shotgun (WGS) entry which is preliminary data.</text>
</comment>
<dbReference type="PROSITE" id="PS50158">
    <property type="entry name" value="ZF_CCHC"/>
    <property type="match status" value="1"/>
</dbReference>
<feature type="domain" description="CCHC-type" evidence="3">
    <location>
        <begin position="468"/>
        <end position="483"/>
    </location>
</feature>
<feature type="compositionally biased region" description="Basic residues" evidence="2">
    <location>
        <begin position="448"/>
        <end position="467"/>
    </location>
</feature>
<evidence type="ECO:0000256" key="1">
    <source>
        <dbReference type="PROSITE-ProRule" id="PRU00047"/>
    </source>
</evidence>
<evidence type="ECO:0000259" key="3">
    <source>
        <dbReference type="PROSITE" id="PS50158"/>
    </source>
</evidence>